<reference evidence="3 4" key="1">
    <citation type="journal article" date="2023" name="Commun. Biol.">
        <title>Genome analysis of Parmales, the sister group of diatoms, reveals the evolutionary specialization of diatoms from phago-mixotrophs to photoautotrophs.</title>
        <authorList>
            <person name="Ban H."/>
            <person name="Sato S."/>
            <person name="Yoshikawa S."/>
            <person name="Yamada K."/>
            <person name="Nakamura Y."/>
            <person name="Ichinomiya M."/>
            <person name="Sato N."/>
            <person name="Blanc-Mathieu R."/>
            <person name="Endo H."/>
            <person name="Kuwata A."/>
            <person name="Ogata H."/>
        </authorList>
    </citation>
    <scope>NUCLEOTIDE SEQUENCE [LARGE SCALE GENOMIC DNA]</scope>
</reference>
<dbReference type="Gene3D" id="3.50.50.60">
    <property type="entry name" value="FAD/NAD(P)-binding domain"/>
    <property type="match status" value="1"/>
</dbReference>
<evidence type="ECO:0000259" key="2">
    <source>
        <dbReference type="Pfam" id="PF01593"/>
    </source>
</evidence>
<feature type="chain" id="PRO_5045395620" description="Amine oxidase domain-containing protein" evidence="1">
    <location>
        <begin position="19"/>
        <end position="262"/>
    </location>
</feature>
<feature type="domain" description="Amine oxidase" evidence="2">
    <location>
        <begin position="91"/>
        <end position="261"/>
    </location>
</feature>
<dbReference type="Proteomes" id="UP001165060">
    <property type="component" value="Unassembled WGS sequence"/>
</dbReference>
<comment type="caution">
    <text evidence="3">The sequence shown here is derived from an EMBL/GenBank/DDBJ whole genome shotgun (WGS) entry which is preliminary data.</text>
</comment>
<dbReference type="InterPro" id="IPR002937">
    <property type="entry name" value="Amino_oxidase"/>
</dbReference>
<dbReference type="InterPro" id="IPR050464">
    <property type="entry name" value="Zeta_carotene_desat/Oxidored"/>
</dbReference>
<accession>A0ABQ6ND25</accession>
<dbReference type="InterPro" id="IPR036188">
    <property type="entry name" value="FAD/NAD-bd_sf"/>
</dbReference>
<dbReference type="SUPFAM" id="SSF51905">
    <property type="entry name" value="FAD/NAD(P)-binding domain"/>
    <property type="match status" value="1"/>
</dbReference>
<keyword evidence="1" id="KW-0732">Signal</keyword>
<sequence length="262" mass="27704">MRLLFPSLLLALLPPSTPFVPAPPCVPSGVSFPPLAAPLRSAVAPAPGVEAVRNDGFGLLDKTNTMRAEAGPGIKLPPGQKLRVGVVGAGLSGLVTAMDLAEVGHDVTIFEARPFVGGKVSSWVDGGGNHIEMGLHVFFGCYYNLFGILRRLNTMDESMRLKSHEHTFVNKGGRVASLDFRLGGIGAPLNGLAAFARTGQLGVASKISNAVALATSPVVRALVDFDGAMRDIRALDGVSFTEWWFSKGGNRDSLDRMWDPIA</sequence>
<evidence type="ECO:0000313" key="4">
    <source>
        <dbReference type="Proteomes" id="UP001165060"/>
    </source>
</evidence>
<proteinExistence type="predicted"/>
<dbReference type="PRINTS" id="PR00419">
    <property type="entry name" value="ADXRDTASE"/>
</dbReference>
<feature type="signal peptide" evidence="1">
    <location>
        <begin position="1"/>
        <end position="18"/>
    </location>
</feature>
<dbReference type="PANTHER" id="PTHR42923">
    <property type="entry name" value="PROTOPORPHYRINOGEN OXIDASE"/>
    <property type="match status" value="1"/>
</dbReference>
<dbReference type="PANTHER" id="PTHR42923:SF41">
    <property type="entry name" value="ZETA-CAROTENE DESATURASE, CHLOROPLASTIC_CHROMOPLASTIC"/>
    <property type="match status" value="1"/>
</dbReference>
<evidence type="ECO:0000313" key="3">
    <source>
        <dbReference type="EMBL" id="GMI58312.1"/>
    </source>
</evidence>
<dbReference type="EMBL" id="BRYB01006467">
    <property type="protein sequence ID" value="GMI58312.1"/>
    <property type="molecule type" value="Genomic_DNA"/>
</dbReference>
<evidence type="ECO:0000256" key="1">
    <source>
        <dbReference type="SAM" id="SignalP"/>
    </source>
</evidence>
<gene>
    <name evidence="3" type="ORF">TeGR_g4796</name>
</gene>
<name>A0ABQ6ND25_9STRA</name>
<keyword evidence="4" id="KW-1185">Reference proteome</keyword>
<organism evidence="3 4">
    <name type="scientific">Tetraparma gracilis</name>
    <dbReference type="NCBI Taxonomy" id="2962635"/>
    <lineage>
        <taxon>Eukaryota</taxon>
        <taxon>Sar</taxon>
        <taxon>Stramenopiles</taxon>
        <taxon>Ochrophyta</taxon>
        <taxon>Bolidophyceae</taxon>
        <taxon>Parmales</taxon>
        <taxon>Triparmaceae</taxon>
        <taxon>Tetraparma</taxon>
    </lineage>
</organism>
<dbReference type="Pfam" id="PF01593">
    <property type="entry name" value="Amino_oxidase"/>
    <property type="match status" value="1"/>
</dbReference>
<protein>
    <recommendedName>
        <fullName evidence="2">Amine oxidase domain-containing protein</fullName>
    </recommendedName>
</protein>